<organism evidence="2 3">
    <name type="scientific">Paenibacillus algicola</name>
    <dbReference type="NCBI Taxonomy" id="2565926"/>
    <lineage>
        <taxon>Bacteria</taxon>
        <taxon>Bacillati</taxon>
        <taxon>Bacillota</taxon>
        <taxon>Bacilli</taxon>
        <taxon>Bacillales</taxon>
        <taxon>Paenibacillaceae</taxon>
        <taxon>Paenibacillus</taxon>
    </lineage>
</organism>
<dbReference type="EMBL" id="CP040396">
    <property type="protein sequence ID" value="QCT03523.1"/>
    <property type="molecule type" value="Genomic_DNA"/>
</dbReference>
<accession>A0A4P8XM57</accession>
<feature type="transmembrane region" description="Helical" evidence="1">
    <location>
        <begin position="32"/>
        <end position="52"/>
    </location>
</feature>
<dbReference type="RefSeq" id="WP_138226379.1">
    <property type="nucleotide sequence ID" value="NZ_CP040396.1"/>
</dbReference>
<dbReference type="AlphaFoldDB" id="A0A4P8XM57"/>
<keyword evidence="1" id="KW-0812">Transmembrane</keyword>
<keyword evidence="1" id="KW-0472">Membrane</keyword>
<keyword evidence="1" id="KW-1133">Transmembrane helix</keyword>
<feature type="transmembrane region" description="Helical" evidence="1">
    <location>
        <begin position="7"/>
        <end position="26"/>
    </location>
</feature>
<sequence>MDKDIGTALGLLGGTTLGSGIGFLMGWHSYDLIWSVILGGLLGMLSGLVTAIRWRAGSKTSP</sequence>
<dbReference type="Proteomes" id="UP000300879">
    <property type="component" value="Chromosome"/>
</dbReference>
<protein>
    <submittedName>
        <fullName evidence="2">Uncharacterized protein</fullName>
    </submittedName>
</protein>
<evidence type="ECO:0000256" key="1">
    <source>
        <dbReference type="SAM" id="Phobius"/>
    </source>
</evidence>
<gene>
    <name evidence="2" type="ORF">E6C60_2811</name>
</gene>
<evidence type="ECO:0000313" key="3">
    <source>
        <dbReference type="Proteomes" id="UP000300879"/>
    </source>
</evidence>
<evidence type="ECO:0000313" key="2">
    <source>
        <dbReference type="EMBL" id="QCT03523.1"/>
    </source>
</evidence>
<dbReference type="KEGG" id="palo:E6C60_2811"/>
<keyword evidence="3" id="KW-1185">Reference proteome</keyword>
<reference evidence="2 3" key="1">
    <citation type="submission" date="2019-05" db="EMBL/GenBank/DDBJ databases">
        <authorList>
            <person name="Chen C."/>
        </authorList>
    </citation>
    <scope>NUCLEOTIDE SEQUENCE [LARGE SCALE GENOMIC DNA]</scope>
    <source>
        <strain evidence="2 3">HB172198</strain>
    </source>
</reference>
<proteinExistence type="predicted"/>
<name>A0A4P8XM57_9BACL</name>